<name>A0A4R9M5I9_9LEPT</name>
<dbReference type="InterPro" id="IPR007372">
    <property type="entry name" value="Lipid/polyisoprenoid-bd_YceI"/>
</dbReference>
<proteinExistence type="predicted"/>
<sequence>MSKRRSRMIHWIRFISLSFFSMSFVFSLSASEVLQKEISFFVDHPATDVVGICGDITHSPIQIKSTLKGYVLTKPFSVEVPLSQIKSGDNGRDDHIRQILGAPEISSVEATIDSVTLSGTGYSAQGKLKIKGVVKEFQAALSVTPQDKDVIQVQGKTTVLFSDYSLENPSLLFWKAKDQIEVRFLFLIRAK</sequence>
<organism evidence="2 3">
    <name type="scientific">Leptospira idonii</name>
    <dbReference type="NCBI Taxonomy" id="1193500"/>
    <lineage>
        <taxon>Bacteria</taxon>
        <taxon>Pseudomonadati</taxon>
        <taxon>Spirochaetota</taxon>
        <taxon>Spirochaetia</taxon>
        <taxon>Leptospirales</taxon>
        <taxon>Leptospiraceae</taxon>
        <taxon>Leptospira</taxon>
    </lineage>
</organism>
<reference evidence="2" key="1">
    <citation type="journal article" date="2019" name="PLoS Negl. Trop. Dis.">
        <title>Revisiting the worldwide diversity of Leptospira species in the environment.</title>
        <authorList>
            <person name="Vincent A.T."/>
            <person name="Schiettekatte O."/>
            <person name="Bourhy P."/>
            <person name="Veyrier F.J."/>
            <person name="Picardeau M."/>
        </authorList>
    </citation>
    <scope>NUCLEOTIDE SEQUENCE [LARGE SCALE GENOMIC DNA]</scope>
    <source>
        <strain evidence="2">201300427</strain>
    </source>
</reference>
<accession>A0A4R9M5I9</accession>
<keyword evidence="3" id="KW-1185">Reference proteome</keyword>
<dbReference type="Gene3D" id="2.40.128.110">
    <property type="entry name" value="Lipid/polyisoprenoid-binding, YceI-like"/>
    <property type="match status" value="1"/>
</dbReference>
<feature type="domain" description="Lipid/polyisoprenoid-binding YceI-like" evidence="1">
    <location>
        <begin position="37"/>
        <end position="184"/>
    </location>
</feature>
<dbReference type="Proteomes" id="UP000298058">
    <property type="component" value="Unassembled WGS sequence"/>
</dbReference>
<comment type="caution">
    <text evidence="2">The sequence shown here is derived from an EMBL/GenBank/DDBJ whole genome shotgun (WGS) entry which is preliminary data.</text>
</comment>
<dbReference type="Pfam" id="PF04264">
    <property type="entry name" value="YceI"/>
    <property type="match status" value="1"/>
</dbReference>
<dbReference type="InterPro" id="IPR036761">
    <property type="entry name" value="TTHA0802/YceI-like_sf"/>
</dbReference>
<evidence type="ECO:0000313" key="3">
    <source>
        <dbReference type="Proteomes" id="UP000298058"/>
    </source>
</evidence>
<dbReference type="EMBL" id="RQHW01000013">
    <property type="protein sequence ID" value="TGN20479.1"/>
    <property type="molecule type" value="Genomic_DNA"/>
</dbReference>
<evidence type="ECO:0000259" key="1">
    <source>
        <dbReference type="Pfam" id="PF04264"/>
    </source>
</evidence>
<dbReference type="SUPFAM" id="SSF101874">
    <property type="entry name" value="YceI-like"/>
    <property type="match status" value="1"/>
</dbReference>
<evidence type="ECO:0000313" key="2">
    <source>
        <dbReference type="EMBL" id="TGN20479.1"/>
    </source>
</evidence>
<protein>
    <submittedName>
        <fullName evidence="2">YceI family protein</fullName>
    </submittedName>
</protein>
<gene>
    <name evidence="2" type="ORF">EHS15_04530</name>
</gene>
<dbReference type="AlphaFoldDB" id="A0A4R9M5I9"/>
<dbReference type="OrthoDB" id="328418at2"/>